<feature type="transmembrane region" description="Helical" evidence="6">
    <location>
        <begin position="386"/>
        <end position="408"/>
    </location>
</feature>
<feature type="transmembrane region" description="Helical" evidence="6">
    <location>
        <begin position="333"/>
        <end position="350"/>
    </location>
</feature>
<keyword evidence="3 6" id="KW-0812">Transmembrane</keyword>
<dbReference type="RefSeq" id="WP_370440495.1">
    <property type="nucleotide sequence ID" value="NZ_JBGFTU010000005.1"/>
</dbReference>
<evidence type="ECO:0000256" key="3">
    <source>
        <dbReference type="ARBA" id="ARBA00022692"/>
    </source>
</evidence>
<dbReference type="EMBL" id="JBGFTU010000005">
    <property type="protein sequence ID" value="MEZ0164248.1"/>
    <property type="molecule type" value="Genomic_DNA"/>
</dbReference>
<feature type="transmembrane region" description="Helical" evidence="6">
    <location>
        <begin position="447"/>
        <end position="469"/>
    </location>
</feature>
<feature type="transmembrane region" description="Helical" evidence="6">
    <location>
        <begin position="288"/>
        <end position="304"/>
    </location>
</feature>
<dbReference type="InterPro" id="IPR001279">
    <property type="entry name" value="Metallo-B-lactamas"/>
</dbReference>
<dbReference type="PANTHER" id="PTHR30619:SF1">
    <property type="entry name" value="RECOMBINATION PROTEIN 2"/>
    <property type="match status" value="1"/>
</dbReference>
<feature type="transmembrane region" description="Helical" evidence="6">
    <location>
        <begin position="46"/>
        <end position="66"/>
    </location>
</feature>
<feature type="transmembrane region" description="Helical" evidence="6">
    <location>
        <begin position="356"/>
        <end position="374"/>
    </location>
</feature>
<feature type="transmembrane region" description="Helical" evidence="6">
    <location>
        <begin position="420"/>
        <end position="440"/>
    </location>
</feature>
<dbReference type="SMART" id="SM00849">
    <property type="entry name" value="Lactamase_B"/>
    <property type="match status" value="1"/>
</dbReference>
<evidence type="ECO:0000259" key="7">
    <source>
        <dbReference type="SMART" id="SM00849"/>
    </source>
</evidence>
<evidence type="ECO:0000256" key="4">
    <source>
        <dbReference type="ARBA" id="ARBA00022989"/>
    </source>
</evidence>
<gene>
    <name evidence="8" type="ORF">AB2L27_05635</name>
</gene>
<feature type="transmembrane region" description="Helical" evidence="6">
    <location>
        <begin position="262"/>
        <end position="281"/>
    </location>
</feature>
<dbReference type="CDD" id="cd07731">
    <property type="entry name" value="ComA-like_MBL-fold"/>
    <property type="match status" value="1"/>
</dbReference>
<comment type="subcellular location">
    <subcellularLocation>
        <location evidence="1">Cell membrane</location>
        <topology evidence="1">Multi-pass membrane protein</topology>
    </subcellularLocation>
</comment>
<organism evidence="8 9">
    <name type="scientific">Kineococcus halophytocola</name>
    <dbReference type="NCBI Taxonomy" id="3234027"/>
    <lineage>
        <taxon>Bacteria</taxon>
        <taxon>Bacillati</taxon>
        <taxon>Actinomycetota</taxon>
        <taxon>Actinomycetes</taxon>
        <taxon>Kineosporiales</taxon>
        <taxon>Kineosporiaceae</taxon>
        <taxon>Kineococcus</taxon>
    </lineage>
</organism>
<dbReference type="Proteomes" id="UP001565927">
    <property type="component" value="Unassembled WGS sequence"/>
</dbReference>
<keyword evidence="5 6" id="KW-0472">Membrane</keyword>
<evidence type="ECO:0000256" key="2">
    <source>
        <dbReference type="ARBA" id="ARBA00022475"/>
    </source>
</evidence>
<accession>A0ABV4GY54</accession>
<dbReference type="Gene3D" id="3.60.15.10">
    <property type="entry name" value="Ribonuclease Z/Hydroxyacylglutathione hydrolase-like"/>
    <property type="match status" value="1"/>
</dbReference>
<comment type="caution">
    <text evidence="8">The sequence shown here is derived from an EMBL/GenBank/DDBJ whole genome shotgun (WGS) entry which is preliminary data.</text>
</comment>
<dbReference type="InterPro" id="IPR035681">
    <property type="entry name" value="ComA-like_MBL"/>
</dbReference>
<dbReference type="NCBIfam" id="TIGR00360">
    <property type="entry name" value="ComEC_N-term"/>
    <property type="match status" value="1"/>
</dbReference>
<dbReference type="InterPro" id="IPR004477">
    <property type="entry name" value="ComEC_N"/>
</dbReference>
<evidence type="ECO:0000256" key="6">
    <source>
        <dbReference type="SAM" id="Phobius"/>
    </source>
</evidence>
<dbReference type="SUPFAM" id="SSF56281">
    <property type="entry name" value="Metallo-hydrolase/oxidoreductase"/>
    <property type="match status" value="1"/>
</dbReference>
<keyword evidence="4 6" id="KW-1133">Transmembrane helix</keyword>
<evidence type="ECO:0000256" key="5">
    <source>
        <dbReference type="ARBA" id="ARBA00023136"/>
    </source>
</evidence>
<evidence type="ECO:0000313" key="8">
    <source>
        <dbReference type="EMBL" id="MEZ0164248.1"/>
    </source>
</evidence>
<dbReference type="Pfam" id="PF03772">
    <property type="entry name" value="Competence"/>
    <property type="match status" value="1"/>
</dbReference>
<proteinExistence type="predicted"/>
<keyword evidence="9" id="KW-1185">Reference proteome</keyword>
<name>A0ABV4GY54_9ACTN</name>
<dbReference type="PANTHER" id="PTHR30619">
    <property type="entry name" value="DNA INTERNALIZATION/COMPETENCE PROTEIN COMEC/REC2"/>
    <property type="match status" value="1"/>
</dbReference>
<evidence type="ECO:0000256" key="1">
    <source>
        <dbReference type="ARBA" id="ARBA00004651"/>
    </source>
</evidence>
<sequence>MSADHPAGPGAPRAVGPPPVPVDLRLAAAALAAWGAAFAATGHPAVAGWVLAGSAALLVVVLGVLLRRGRGARLALVLTATTLVVFSVCLQHSRFTAAGVQDLAQRRVSGEFSAVVTADPHALPARREGEPPRVVLDVRLTAVDARGSTRELAAPATVFAAAEEWADVRWGDRLVFRGRLGPADPGERSVVTVAAGDLLGTDRPSGVLEVSETLRRGLRQAVSGRPPDVRGLLPGLVVGDTSALPPDLEAAMRSVGLTHLTAVSGSNTTLVVGFLVLAASWAGFGRRSRLLVAGAGLVGFVVLARPEPSVLRAAVMGGVGMAGLAAGRPVRGIPVVAGAALVLLVADPWLAREFGFVLSVLATTALVLLARPWADRLVRAGAPRVVAYALAVPVAAQAVCGPVVALLQPAVNVVSVPANVLVAPAVGPATVLGLAATVLSPSWPAGATVLAWPAGWCAAWIATVARVAARVPTSVAVPPGVAGVVVVALLTVLVLGAVAATLRWRHGPGRRWPALALVLVLSAALLVRCAPRWGGPAGPWPPPDWLVVGCDVGQGDAVVLRSGPASAVLVDAGPDDVLVDGCLDRLGVDRLDAVVLTHFHADHVGGLAGALAGREVGVVHVSPLAVEPAAARVRAQAGATPVVPLSAGETGGAGQVTWTVLGPAPDVAGVRDPDSAQVNDSSVVLLADVQGVRVLLTGDAEREEQRAVLARWPAGAVADVVKVAHHGSPTQVPALYAAARPRVALIEVGAVNDYGHPAASTLDVLASTGARVLRTDTGGDVAVAGTAAALRTLDRGPDARQAERRARYGSG</sequence>
<dbReference type="InterPro" id="IPR052159">
    <property type="entry name" value="Competence_DNA_uptake"/>
</dbReference>
<feature type="transmembrane region" description="Helical" evidence="6">
    <location>
        <begin position="73"/>
        <end position="93"/>
    </location>
</feature>
<dbReference type="Pfam" id="PF00753">
    <property type="entry name" value="Lactamase_B"/>
    <property type="match status" value="1"/>
</dbReference>
<protein>
    <submittedName>
        <fullName evidence="8">ComEC/Rec2 family competence protein</fullName>
    </submittedName>
</protein>
<evidence type="ECO:0000313" key="9">
    <source>
        <dbReference type="Proteomes" id="UP001565927"/>
    </source>
</evidence>
<keyword evidence="2" id="KW-1003">Cell membrane</keyword>
<feature type="domain" description="Metallo-beta-lactamase" evidence="7">
    <location>
        <begin position="554"/>
        <end position="754"/>
    </location>
</feature>
<reference evidence="8 9" key="1">
    <citation type="submission" date="2024-07" db="EMBL/GenBank/DDBJ databases">
        <authorList>
            <person name="Thanompreechachai J."/>
            <person name="Duangmal K."/>
        </authorList>
    </citation>
    <scope>NUCLEOTIDE SEQUENCE [LARGE SCALE GENOMIC DNA]</scope>
    <source>
        <strain evidence="8 9">LSe6-4</strain>
    </source>
</reference>
<dbReference type="InterPro" id="IPR036866">
    <property type="entry name" value="RibonucZ/Hydroxyglut_hydro"/>
</dbReference>
<feature type="transmembrane region" description="Helical" evidence="6">
    <location>
        <begin position="481"/>
        <end position="502"/>
    </location>
</feature>